<comment type="caution">
    <text evidence="3">The sequence shown here is derived from an EMBL/GenBank/DDBJ whole genome shotgun (WGS) entry which is preliminary data.</text>
</comment>
<evidence type="ECO:0000313" key="4">
    <source>
        <dbReference type="Proteomes" id="UP000569329"/>
    </source>
</evidence>
<name>A0A839E511_9PSEU</name>
<evidence type="ECO:0000256" key="1">
    <source>
        <dbReference type="ARBA" id="ARBA00022801"/>
    </source>
</evidence>
<proteinExistence type="predicted"/>
<feature type="domain" description="Alpha/beta hydrolase fold-3" evidence="2">
    <location>
        <begin position="77"/>
        <end position="276"/>
    </location>
</feature>
<dbReference type="EMBL" id="JACGWZ010000005">
    <property type="protein sequence ID" value="MBA8826421.1"/>
    <property type="molecule type" value="Genomic_DNA"/>
</dbReference>
<keyword evidence="1" id="KW-0378">Hydrolase</keyword>
<dbReference type="Pfam" id="PF07859">
    <property type="entry name" value="Abhydrolase_3"/>
    <property type="match status" value="1"/>
</dbReference>
<dbReference type="Proteomes" id="UP000569329">
    <property type="component" value="Unassembled WGS sequence"/>
</dbReference>
<dbReference type="PANTHER" id="PTHR48081">
    <property type="entry name" value="AB HYDROLASE SUPERFAMILY PROTEIN C4A8.06C"/>
    <property type="match status" value="1"/>
</dbReference>
<dbReference type="InterPro" id="IPR013094">
    <property type="entry name" value="AB_hydrolase_3"/>
</dbReference>
<dbReference type="Gene3D" id="3.40.50.1820">
    <property type="entry name" value="alpha/beta hydrolase"/>
    <property type="match status" value="1"/>
</dbReference>
<dbReference type="SUPFAM" id="SSF53474">
    <property type="entry name" value="alpha/beta-Hydrolases"/>
    <property type="match status" value="1"/>
</dbReference>
<dbReference type="GO" id="GO:0016787">
    <property type="term" value="F:hydrolase activity"/>
    <property type="evidence" value="ECO:0007669"/>
    <property type="project" value="UniProtKB-KW"/>
</dbReference>
<accession>A0A839E511</accession>
<sequence length="300" mass="33878">MTSVRSRLLIGWFRATGRKQVFLDTSRFDRSIVDSQRKRTSKPPAKLYRRHHVRRTDVRGFPCVTLAPRERASGQHVLYLHGGAYVHSIERSHWRFVSRLVDLLACTVTVPVYPLAPDYHYDEAQAVIAEAYERHLADVDPAQQVVMGDSAGGGLTLVLARMLREQGRPQPAHLVLLSPWLDATMRDPAVPTLDRRDPYLSTPGLLEAARMYSGDLDPADPLISPLNGTFDGLGRISVFIGTRDVLLLDSRRLRSAAAREGVDIDYVEYRDMVHGWPLLQYIPEARRATAELVDLLRAHR</sequence>
<protein>
    <submittedName>
        <fullName evidence="3">Acetyl esterase/lipase</fullName>
    </submittedName>
</protein>
<organism evidence="3 4">
    <name type="scientific">Halosaccharopolyspora lacisalsi</name>
    <dbReference type="NCBI Taxonomy" id="1000566"/>
    <lineage>
        <taxon>Bacteria</taxon>
        <taxon>Bacillati</taxon>
        <taxon>Actinomycetota</taxon>
        <taxon>Actinomycetes</taxon>
        <taxon>Pseudonocardiales</taxon>
        <taxon>Pseudonocardiaceae</taxon>
        <taxon>Halosaccharopolyspora</taxon>
    </lineage>
</organism>
<dbReference type="PANTHER" id="PTHR48081:SF8">
    <property type="entry name" value="ALPHA_BETA HYDROLASE FOLD-3 DOMAIN-CONTAINING PROTEIN-RELATED"/>
    <property type="match status" value="1"/>
</dbReference>
<evidence type="ECO:0000313" key="3">
    <source>
        <dbReference type="EMBL" id="MBA8826421.1"/>
    </source>
</evidence>
<keyword evidence="4" id="KW-1185">Reference proteome</keyword>
<gene>
    <name evidence="3" type="ORF">FHX42_003797</name>
</gene>
<evidence type="ECO:0000259" key="2">
    <source>
        <dbReference type="Pfam" id="PF07859"/>
    </source>
</evidence>
<dbReference type="InterPro" id="IPR029058">
    <property type="entry name" value="AB_hydrolase_fold"/>
</dbReference>
<dbReference type="RefSeq" id="WP_182545632.1">
    <property type="nucleotide sequence ID" value="NZ_JACGWZ010000005.1"/>
</dbReference>
<reference evidence="3 4" key="1">
    <citation type="submission" date="2020-07" db="EMBL/GenBank/DDBJ databases">
        <title>Sequencing the genomes of 1000 actinobacteria strains.</title>
        <authorList>
            <person name="Klenk H.-P."/>
        </authorList>
    </citation>
    <scope>NUCLEOTIDE SEQUENCE [LARGE SCALE GENOMIC DNA]</scope>
    <source>
        <strain evidence="3 4">DSM 45975</strain>
    </source>
</reference>
<dbReference type="AlphaFoldDB" id="A0A839E511"/>
<dbReference type="InterPro" id="IPR050300">
    <property type="entry name" value="GDXG_lipolytic_enzyme"/>
</dbReference>